<feature type="compositionally biased region" description="Low complexity" evidence="6">
    <location>
        <begin position="169"/>
        <end position="197"/>
    </location>
</feature>
<evidence type="ECO:0000313" key="9">
    <source>
        <dbReference type="Proteomes" id="UP001515500"/>
    </source>
</evidence>
<keyword evidence="4" id="KW-0804">Transcription</keyword>
<evidence type="ECO:0000256" key="4">
    <source>
        <dbReference type="ARBA" id="ARBA00023163"/>
    </source>
</evidence>
<feature type="region of interest" description="Disordered" evidence="6">
    <location>
        <begin position="302"/>
        <end position="343"/>
    </location>
</feature>
<evidence type="ECO:0000259" key="8">
    <source>
        <dbReference type="PROSITE" id="PS51370"/>
    </source>
</evidence>
<dbReference type="GO" id="GO:0003700">
    <property type="term" value="F:DNA-binding transcription factor activity"/>
    <property type="evidence" value="ECO:0007669"/>
    <property type="project" value="InterPro"/>
</dbReference>
<evidence type="ECO:0000256" key="2">
    <source>
        <dbReference type="ARBA" id="ARBA00023015"/>
    </source>
</evidence>
<dbReference type="InterPro" id="IPR017888">
    <property type="entry name" value="CYC/TB1_R_domain"/>
</dbReference>
<sequence>MDMEEINSCKRSRTGAQASKLHHKNQQQQQQQHQDDDDDDGEHKIENSRVRTWHHTASSRIFRVSRASGGKDRHSKVLTAKGLRDRRVRLSVSTAIQFYDLQDRLGYAQPSQAVEWLIQAASAAISKLPELDSAFPEPLSQNNNSKDVDAQDDTTEQQQQQQHQHHHQQQQQHLSLSKSGGSSTSETSKGSVLSLSRSESRIKARERARERTAKDKDKDNNRGEECHVTAATTHHNNQHHQHQHHHHSLNSQSSFTELLTGGSSNGGNCIQKQQQQQQQQVRQLQPVITTADYFGQAGLFGQSQKNQSQSPSNFSSHNQSSHFGNSSPMTMVPFNIGAPSSGDHQEMQQQFSFLQDHLIPVATSPAGDYSLNFSISPGLAGYNRGTLQSNSPSQLPHHHLQRFAPSAVDGPNIPFLFGTAPSPENQFSSGFDARLQLCYGDGFKHSSDLKGKGKS</sequence>
<keyword evidence="9" id="KW-1185">Reference proteome</keyword>
<feature type="compositionally biased region" description="Basic residues" evidence="6">
    <location>
        <begin position="236"/>
        <end position="248"/>
    </location>
</feature>
<dbReference type="PANTHER" id="PTHR31072">
    <property type="entry name" value="TRANSCRIPTION FACTOR TCP4-RELATED"/>
    <property type="match status" value="1"/>
</dbReference>
<evidence type="ECO:0000256" key="6">
    <source>
        <dbReference type="SAM" id="MobiDB-lite"/>
    </source>
</evidence>
<organism evidence="9 10">
    <name type="scientific">Dioscorea cayennensis subsp. rotundata</name>
    <name type="common">White Guinea yam</name>
    <name type="synonym">Dioscorea rotundata</name>
    <dbReference type="NCBI Taxonomy" id="55577"/>
    <lineage>
        <taxon>Eukaryota</taxon>
        <taxon>Viridiplantae</taxon>
        <taxon>Streptophyta</taxon>
        <taxon>Embryophyta</taxon>
        <taxon>Tracheophyta</taxon>
        <taxon>Spermatophyta</taxon>
        <taxon>Magnoliopsida</taxon>
        <taxon>Liliopsida</taxon>
        <taxon>Dioscoreales</taxon>
        <taxon>Dioscoreaceae</taxon>
        <taxon>Dioscorea</taxon>
    </lineage>
</organism>
<evidence type="ECO:0000313" key="10">
    <source>
        <dbReference type="RefSeq" id="XP_039130435.1"/>
    </source>
</evidence>
<dbReference type="GeneID" id="120266850"/>
<gene>
    <name evidence="10 11" type="primary">LOC120266850</name>
</gene>
<dbReference type="RefSeq" id="XP_039130435.1">
    <property type="nucleotide sequence ID" value="XM_039274501.1"/>
</dbReference>
<dbReference type="RefSeq" id="XP_039130436.1">
    <property type="nucleotide sequence ID" value="XM_039274502.1"/>
</dbReference>
<dbReference type="PROSITE" id="PS51370">
    <property type="entry name" value="R"/>
    <property type="match status" value="1"/>
</dbReference>
<dbReference type="PROSITE" id="PS51369">
    <property type="entry name" value="TCP"/>
    <property type="match status" value="1"/>
</dbReference>
<keyword evidence="2" id="KW-0805">Transcription regulation</keyword>
<feature type="compositionally biased region" description="Low complexity" evidence="6">
    <location>
        <begin position="302"/>
        <end position="327"/>
    </location>
</feature>
<dbReference type="InterPro" id="IPR017887">
    <property type="entry name" value="TF_TCP_subgr"/>
</dbReference>
<keyword evidence="5" id="KW-0539">Nucleus</keyword>
<protein>
    <submittedName>
        <fullName evidence="10 11">Transcription factor TCP2-like</fullName>
    </submittedName>
</protein>
<dbReference type="Proteomes" id="UP001515500">
    <property type="component" value="Chromosome 8"/>
</dbReference>
<dbReference type="PANTHER" id="PTHR31072:SF93">
    <property type="entry name" value="TRANSCRIPTION FACTOR TCP24"/>
    <property type="match status" value="1"/>
</dbReference>
<feature type="domain" description="TCP" evidence="7">
    <location>
        <begin position="70"/>
        <end position="128"/>
    </location>
</feature>
<proteinExistence type="predicted"/>
<evidence type="ECO:0000313" key="11">
    <source>
        <dbReference type="RefSeq" id="XP_039130436.1"/>
    </source>
</evidence>
<dbReference type="InterPro" id="IPR005333">
    <property type="entry name" value="Transcription_factor_TCP"/>
</dbReference>
<dbReference type="Pfam" id="PF03634">
    <property type="entry name" value="TCP"/>
    <property type="match status" value="1"/>
</dbReference>
<reference evidence="10 11" key="1">
    <citation type="submission" date="2025-04" db="UniProtKB">
        <authorList>
            <consortium name="RefSeq"/>
        </authorList>
    </citation>
    <scope>IDENTIFICATION</scope>
</reference>
<dbReference type="GO" id="GO:0005634">
    <property type="term" value="C:nucleus"/>
    <property type="evidence" value="ECO:0007669"/>
    <property type="project" value="UniProtKB-SubCell"/>
</dbReference>
<feature type="domain" description="R" evidence="8">
    <location>
        <begin position="198"/>
        <end position="216"/>
    </location>
</feature>
<evidence type="ECO:0000256" key="3">
    <source>
        <dbReference type="ARBA" id="ARBA00023125"/>
    </source>
</evidence>
<feature type="region of interest" description="Disordered" evidence="6">
    <location>
        <begin position="133"/>
        <end position="274"/>
    </location>
</feature>
<feature type="compositionally biased region" description="Basic and acidic residues" evidence="6">
    <location>
        <begin position="198"/>
        <end position="227"/>
    </location>
</feature>
<evidence type="ECO:0000256" key="1">
    <source>
        <dbReference type="ARBA" id="ARBA00004123"/>
    </source>
</evidence>
<dbReference type="GO" id="GO:0043565">
    <property type="term" value="F:sequence-specific DNA binding"/>
    <property type="evidence" value="ECO:0007669"/>
    <property type="project" value="TreeGrafter"/>
</dbReference>
<name>A0AB40BSJ1_DIOCR</name>
<evidence type="ECO:0000259" key="7">
    <source>
        <dbReference type="PROSITE" id="PS51369"/>
    </source>
</evidence>
<accession>A0AB40BSJ1</accession>
<feature type="region of interest" description="Disordered" evidence="6">
    <location>
        <begin position="1"/>
        <end position="51"/>
    </location>
</feature>
<dbReference type="GO" id="GO:2000032">
    <property type="term" value="P:regulation of secondary shoot formation"/>
    <property type="evidence" value="ECO:0007669"/>
    <property type="project" value="TreeGrafter"/>
</dbReference>
<keyword evidence="3" id="KW-0238">DNA-binding</keyword>
<comment type="subcellular location">
    <subcellularLocation>
        <location evidence="1">Nucleus</location>
    </subcellularLocation>
</comment>
<dbReference type="AlphaFoldDB" id="A0AB40BSJ1"/>
<evidence type="ECO:0000256" key="5">
    <source>
        <dbReference type="ARBA" id="ARBA00023242"/>
    </source>
</evidence>